<dbReference type="CDD" id="cd03215">
    <property type="entry name" value="ABC_Carb_Monos_II"/>
    <property type="match status" value="1"/>
</dbReference>
<sequence length="498" mass="53616">MNTLLEFHGVAKAFPGVRALEDVTFRLDAGEVCALAGENGAGKSTLLGILGGSHAPDAGSLTIAGSRRTVHTPRQALADGVQIAQQEPAVVPLLTVDQNLQLGLSRAERRELAPRTGRAYEDLRAMGFPLAPDAKVIELSPAERQALGVVRALARATRVVALDEPTTSMVESNVDRVLECIRKAAVERSLGVLYVSHRMREVMTVADSVVVLRDGAVNLRSAIDQTDEHTIVERMVGRQILQFSRESSVRPGASPVMRVRDAVHPRGNRPISLEVAPGEVLGIAGLVGSGRTELLRSIVHADDGARSTVEIEGRPVHLRNPRDARSAGIAFVPEDRKKQGLVLGAPTYLNVVMTAGGEFSRLGFVRRRSERLAARAVTERLALSPRDVTLAARQFSGGNQQKVVVAKWVWRDSAVYLFDEPTKGVDVGGKVEIYQAIDRLAADGKGVVVVSSELPELIALCDRVLVMREGAVVAEHVKDSINEEDLVRSAMGLTKDGK</sequence>
<evidence type="ECO:0000256" key="1">
    <source>
        <dbReference type="ARBA" id="ARBA00022448"/>
    </source>
</evidence>
<evidence type="ECO:0000313" key="11">
    <source>
        <dbReference type="Proteomes" id="UP001157091"/>
    </source>
</evidence>
<keyword evidence="8" id="KW-0472">Membrane</keyword>
<dbReference type="SUPFAM" id="SSF52540">
    <property type="entry name" value="P-loop containing nucleoside triphosphate hydrolases"/>
    <property type="match status" value="2"/>
</dbReference>
<dbReference type="InterPro" id="IPR050107">
    <property type="entry name" value="ABC_carbohydrate_import_ATPase"/>
</dbReference>
<dbReference type="InterPro" id="IPR003593">
    <property type="entry name" value="AAA+_ATPase"/>
</dbReference>
<evidence type="ECO:0000256" key="2">
    <source>
        <dbReference type="ARBA" id="ARBA00022475"/>
    </source>
</evidence>
<keyword evidence="1" id="KW-0813">Transport</keyword>
<dbReference type="GO" id="GO:0005524">
    <property type="term" value="F:ATP binding"/>
    <property type="evidence" value="ECO:0007669"/>
    <property type="project" value="UniProtKB-KW"/>
</dbReference>
<keyword evidence="2" id="KW-1003">Cell membrane</keyword>
<comment type="caution">
    <text evidence="10">The sequence shown here is derived from an EMBL/GenBank/DDBJ whole genome shotgun (WGS) entry which is preliminary data.</text>
</comment>
<reference evidence="11" key="1">
    <citation type="journal article" date="2019" name="Int. J. Syst. Evol. Microbiol.">
        <title>The Global Catalogue of Microorganisms (GCM) 10K type strain sequencing project: providing services to taxonomists for standard genome sequencing and annotation.</title>
        <authorList>
            <consortium name="The Broad Institute Genomics Platform"/>
            <consortium name="The Broad Institute Genome Sequencing Center for Infectious Disease"/>
            <person name="Wu L."/>
            <person name="Ma J."/>
        </authorList>
    </citation>
    <scope>NUCLEOTIDE SEQUENCE [LARGE SCALE GENOMIC DNA]</scope>
    <source>
        <strain evidence="11">NBRC 106348</strain>
    </source>
</reference>
<dbReference type="PROSITE" id="PS00211">
    <property type="entry name" value="ABC_TRANSPORTER_1"/>
    <property type="match status" value="1"/>
</dbReference>
<dbReference type="PANTHER" id="PTHR43790">
    <property type="entry name" value="CARBOHYDRATE TRANSPORT ATP-BINDING PROTEIN MG119-RELATED"/>
    <property type="match status" value="1"/>
</dbReference>
<evidence type="ECO:0000256" key="8">
    <source>
        <dbReference type="ARBA" id="ARBA00023136"/>
    </source>
</evidence>
<protein>
    <submittedName>
        <fullName evidence="10">Ribose/galactose/methyl galactoside import ATP-binding protein 1</fullName>
    </submittedName>
</protein>
<gene>
    <name evidence="10" type="ORF">GCM10025864_21800</name>
</gene>
<keyword evidence="3" id="KW-0762">Sugar transport</keyword>
<dbReference type="PROSITE" id="PS50893">
    <property type="entry name" value="ABC_TRANSPORTER_2"/>
    <property type="match status" value="2"/>
</dbReference>
<dbReference type="InterPro" id="IPR027417">
    <property type="entry name" value="P-loop_NTPase"/>
</dbReference>
<dbReference type="Proteomes" id="UP001157091">
    <property type="component" value="Unassembled WGS sequence"/>
</dbReference>
<organism evidence="10 11">
    <name type="scientific">Luteimicrobium album</name>
    <dbReference type="NCBI Taxonomy" id="1054550"/>
    <lineage>
        <taxon>Bacteria</taxon>
        <taxon>Bacillati</taxon>
        <taxon>Actinomycetota</taxon>
        <taxon>Actinomycetes</taxon>
        <taxon>Micrococcales</taxon>
        <taxon>Luteimicrobium</taxon>
    </lineage>
</organism>
<accession>A0ABQ6I2D0</accession>
<keyword evidence="4" id="KW-0677">Repeat</keyword>
<dbReference type="Pfam" id="PF00005">
    <property type="entry name" value="ABC_tran"/>
    <property type="match status" value="2"/>
</dbReference>
<dbReference type="Gene3D" id="3.40.50.300">
    <property type="entry name" value="P-loop containing nucleotide triphosphate hydrolases"/>
    <property type="match status" value="2"/>
</dbReference>
<evidence type="ECO:0000256" key="7">
    <source>
        <dbReference type="ARBA" id="ARBA00022967"/>
    </source>
</evidence>
<keyword evidence="11" id="KW-1185">Reference proteome</keyword>
<evidence type="ECO:0000256" key="5">
    <source>
        <dbReference type="ARBA" id="ARBA00022741"/>
    </source>
</evidence>
<name>A0ABQ6I2D0_9MICO</name>
<proteinExistence type="predicted"/>
<dbReference type="SMART" id="SM00382">
    <property type="entry name" value="AAA"/>
    <property type="match status" value="2"/>
</dbReference>
<dbReference type="EMBL" id="BSUK01000001">
    <property type="protein sequence ID" value="GMA24421.1"/>
    <property type="molecule type" value="Genomic_DNA"/>
</dbReference>
<dbReference type="PANTHER" id="PTHR43790:SF3">
    <property type="entry name" value="D-ALLOSE IMPORT ATP-BINDING PROTEIN ALSA-RELATED"/>
    <property type="match status" value="1"/>
</dbReference>
<keyword evidence="7" id="KW-1278">Translocase</keyword>
<evidence type="ECO:0000256" key="4">
    <source>
        <dbReference type="ARBA" id="ARBA00022737"/>
    </source>
</evidence>
<evidence type="ECO:0000313" key="10">
    <source>
        <dbReference type="EMBL" id="GMA24421.1"/>
    </source>
</evidence>
<dbReference type="InterPro" id="IPR003439">
    <property type="entry name" value="ABC_transporter-like_ATP-bd"/>
</dbReference>
<keyword evidence="6 10" id="KW-0067">ATP-binding</keyword>
<evidence type="ECO:0000256" key="3">
    <source>
        <dbReference type="ARBA" id="ARBA00022597"/>
    </source>
</evidence>
<feature type="domain" description="ABC transporter" evidence="9">
    <location>
        <begin position="251"/>
        <end position="494"/>
    </location>
</feature>
<dbReference type="CDD" id="cd03216">
    <property type="entry name" value="ABC_Carb_Monos_I"/>
    <property type="match status" value="1"/>
</dbReference>
<dbReference type="InterPro" id="IPR017871">
    <property type="entry name" value="ABC_transporter-like_CS"/>
</dbReference>
<evidence type="ECO:0000259" key="9">
    <source>
        <dbReference type="PROSITE" id="PS50893"/>
    </source>
</evidence>
<evidence type="ECO:0000256" key="6">
    <source>
        <dbReference type="ARBA" id="ARBA00022840"/>
    </source>
</evidence>
<feature type="domain" description="ABC transporter" evidence="9">
    <location>
        <begin position="5"/>
        <end position="239"/>
    </location>
</feature>
<dbReference type="RefSeq" id="WP_284293224.1">
    <property type="nucleotide sequence ID" value="NZ_BSUK01000001.1"/>
</dbReference>
<keyword evidence="5" id="KW-0547">Nucleotide-binding</keyword>